<accession>A0ABW1UWS5</accession>
<reference evidence="3" key="1">
    <citation type="journal article" date="2019" name="Int. J. Syst. Evol. Microbiol.">
        <title>The Global Catalogue of Microorganisms (GCM) 10K type strain sequencing project: providing services to taxonomists for standard genome sequencing and annotation.</title>
        <authorList>
            <consortium name="The Broad Institute Genomics Platform"/>
            <consortium name="The Broad Institute Genome Sequencing Center for Infectious Disease"/>
            <person name="Wu L."/>
            <person name="Ma J."/>
        </authorList>
    </citation>
    <scope>NUCLEOTIDE SEQUENCE [LARGE SCALE GENOMIC DNA]</scope>
    <source>
        <strain evidence="3">CCM 8895</strain>
    </source>
</reference>
<keyword evidence="3" id="KW-1185">Reference proteome</keyword>
<evidence type="ECO:0000259" key="1">
    <source>
        <dbReference type="PROSITE" id="PS51094"/>
    </source>
</evidence>
<evidence type="ECO:0000313" key="3">
    <source>
        <dbReference type="Proteomes" id="UP001596186"/>
    </source>
</evidence>
<dbReference type="Proteomes" id="UP001596186">
    <property type="component" value="Unassembled WGS sequence"/>
</dbReference>
<proteinExistence type="predicted"/>
<feature type="domain" description="PTS EIIA type-2" evidence="1">
    <location>
        <begin position="1"/>
        <end position="145"/>
    </location>
</feature>
<name>A0ABW1UWS5_9LACO</name>
<dbReference type="InterPro" id="IPR016152">
    <property type="entry name" value="PTrfase/Anion_transptr"/>
</dbReference>
<keyword evidence="2" id="KW-0762">Sugar transport</keyword>
<dbReference type="InterPro" id="IPR051541">
    <property type="entry name" value="PTS_SugarTrans_NitroReg"/>
</dbReference>
<gene>
    <name evidence="2" type="ORF">ACFP1F_10640</name>
</gene>
<dbReference type="PANTHER" id="PTHR47738">
    <property type="entry name" value="PTS SYSTEM FRUCTOSE-LIKE EIIA COMPONENT-RELATED"/>
    <property type="match status" value="1"/>
</dbReference>
<dbReference type="InterPro" id="IPR002178">
    <property type="entry name" value="PTS_EIIA_type-2_dom"/>
</dbReference>
<dbReference type="PANTHER" id="PTHR47738:SF1">
    <property type="entry name" value="NITROGEN REGULATORY PROTEIN"/>
    <property type="match status" value="1"/>
</dbReference>
<dbReference type="Gene3D" id="3.40.930.10">
    <property type="entry name" value="Mannitol-specific EII, Chain A"/>
    <property type="match status" value="1"/>
</dbReference>
<organism evidence="2 3">
    <name type="scientific">Companilactobacillus baiquanensis</name>
    <dbReference type="NCBI Taxonomy" id="2486005"/>
    <lineage>
        <taxon>Bacteria</taxon>
        <taxon>Bacillati</taxon>
        <taxon>Bacillota</taxon>
        <taxon>Bacilli</taxon>
        <taxon>Lactobacillales</taxon>
        <taxon>Lactobacillaceae</taxon>
        <taxon>Companilactobacillus</taxon>
    </lineage>
</organism>
<sequence>MKLNKNNVFANLPMSDYDEVKALSLISYAVAKKLNVSEQEVKSSFLAREATCPSSIGQKIAMPKASASEVSEPQLFAFTSEMPIEWLSVDNKPVNVFLAVVASSDVEIDYEGIKQQLLANADLLQKVKVDPDQLTDTINGLLLQGVEI</sequence>
<dbReference type="EMBL" id="JBHSSN010000015">
    <property type="protein sequence ID" value="MFC6324196.1"/>
    <property type="molecule type" value="Genomic_DNA"/>
</dbReference>
<evidence type="ECO:0000313" key="2">
    <source>
        <dbReference type="EMBL" id="MFC6324196.1"/>
    </source>
</evidence>
<dbReference type="PROSITE" id="PS51094">
    <property type="entry name" value="PTS_EIIA_TYPE_2"/>
    <property type="match status" value="1"/>
</dbReference>
<protein>
    <submittedName>
        <fullName evidence="2">PTS sugar transporter subunit IIA</fullName>
    </submittedName>
</protein>
<comment type="caution">
    <text evidence="2">The sequence shown here is derived from an EMBL/GenBank/DDBJ whole genome shotgun (WGS) entry which is preliminary data.</text>
</comment>
<dbReference type="SUPFAM" id="SSF55804">
    <property type="entry name" value="Phoshotransferase/anion transport protein"/>
    <property type="match status" value="1"/>
</dbReference>
<keyword evidence="2" id="KW-0813">Transport</keyword>
<dbReference type="Pfam" id="PF00359">
    <property type="entry name" value="PTS_EIIA_2"/>
    <property type="match status" value="1"/>
</dbReference>